<name>A0ACC3SJ41_9PEZI</name>
<protein>
    <submittedName>
        <fullName evidence="1">Uncharacterized protein</fullName>
    </submittedName>
</protein>
<gene>
    <name evidence="1" type="ORF">M8818_002174</name>
</gene>
<dbReference type="Proteomes" id="UP001320706">
    <property type="component" value="Unassembled WGS sequence"/>
</dbReference>
<sequence length="332" mass="36381">MLLPKVLAFYRALRSPRTTPKPLSAATSQALNLIFISATVALLSTLPFFAPTNLFDATQSRLQAPTGVLFNRLSILRLLTPVDDRLRSVFEEGGLEARLLYLRFGPSVIADCPFNDPKAHDASLVYLFYALPSLLAPHLLHLAILGLVTSALLAGRDAARWRTPAVIAGLALAFLDVYGTATYEHQHNARATRLGEVDFFFWKKRVVRGIAIAAVDGVLGWAIYLSSTNRAFIQPPPAAERLEGATKKLEAVLGKLRGLGSIRNVVFRDAGMRAKVERYWVQEAEVMRSVLEEREVVGASNEVLSRTNVESLGREAEGYVEGVLGGVRVVET</sequence>
<organism evidence="1 2">
    <name type="scientific">Zalaria obscura</name>
    <dbReference type="NCBI Taxonomy" id="2024903"/>
    <lineage>
        <taxon>Eukaryota</taxon>
        <taxon>Fungi</taxon>
        <taxon>Dikarya</taxon>
        <taxon>Ascomycota</taxon>
        <taxon>Pezizomycotina</taxon>
        <taxon>Dothideomycetes</taxon>
        <taxon>Dothideomycetidae</taxon>
        <taxon>Dothideales</taxon>
        <taxon>Zalariaceae</taxon>
        <taxon>Zalaria</taxon>
    </lineage>
</organism>
<proteinExistence type="predicted"/>
<evidence type="ECO:0000313" key="1">
    <source>
        <dbReference type="EMBL" id="KAK8215164.1"/>
    </source>
</evidence>
<comment type="caution">
    <text evidence="1">The sequence shown here is derived from an EMBL/GenBank/DDBJ whole genome shotgun (WGS) entry which is preliminary data.</text>
</comment>
<keyword evidence="2" id="KW-1185">Reference proteome</keyword>
<evidence type="ECO:0000313" key="2">
    <source>
        <dbReference type="Proteomes" id="UP001320706"/>
    </source>
</evidence>
<accession>A0ACC3SJ41</accession>
<dbReference type="EMBL" id="JAMKPW020000009">
    <property type="protein sequence ID" value="KAK8215164.1"/>
    <property type="molecule type" value="Genomic_DNA"/>
</dbReference>
<reference evidence="1" key="1">
    <citation type="submission" date="2024-02" db="EMBL/GenBank/DDBJ databases">
        <title>Metagenome Assembled Genome of Zalaria obscura JY119.</title>
        <authorList>
            <person name="Vighnesh L."/>
            <person name="Jagadeeshwari U."/>
            <person name="Venkata Ramana C."/>
            <person name="Sasikala C."/>
        </authorList>
    </citation>
    <scope>NUCLEOTIDE SEQUENCE</scope>
    <source>
        <strain evidence="1">JY119</strain>
    </source>
</reference>